<comment type="caution">
    <text evidence="2">The sequence shown here is derived from an EMBL/GenBank/DDBJ whole genome shotgun (WGS) entry which is preliminary data.</text>
</comment>
<name>A0A427ABL5_ENSVE</name>
<dbReference type="AlphaFoldDB" id="A0A427ABL5"/>
<feature type="compositionally biased region" description="Basic residues" evidence="1">
    <location>
        <begin position="367"/>
        <end position="387"/>
    </location>
</feature>
<dbReference type="EMBL" id="AMZH03003034">
    <property type="protein sequence ID" value="RRT73637.1"/>
    <property type="molecule type" value="Genomic_DNA"/>
</dbReference>
<protein>
    <submittedName>
        <fullName evidence="2">Uncharacterized protein</fullName>
    </submittedName>
</protein>
<reference evidence="2 3" key="1">
    <citation type="journal article" date="2014" name="Agronomy (Basel)">
        <title>A Draft Genome Sequence for Ensete ventricosum, the Drought-Tolerant Tree Against Hunger.</title>
        <authorList>
            <person name="Harrison J."/>
            <person name="Moore K.A."/>
            <person name="Paszkiewicz K."/>
            <person name="Jones T."/>
            <person name="Grant M."/>
            <person name="Ambacheew D."/>
            <person name="Muzemil S."/>
            <person name="Studholme D.J."/>
        </authorList>
    </citation>
    <scope>NUCLEOTIDE SEQUENCE [LARGE SCALE GENOMIC DNA]</scope>
</reference>
<dbReference type="PANTHER" id="PTHR34660:SF3">
    <property type="entry name" value="RRM DOMAIN-CONTAINING PROTEIN"/>
    <property type="match status" value="1"/>
</dbReference>
<feature type="compositionally biased region" description="Basic residues" evidence="1">
    <location>
        <begin position="74"/>
        <end position="87"/>
    </location>
</feature>
<feature type="compositionally biased region" description="Polar residues" evidence="1">
    <location>
        <begin position="466"/>
        <end position="475"/>
    </location>
</feature>
<accession>A0A427ABL5</accession>
<dbReference type="PANTHER" id="PTHR34660">
    <property type="entry name" value="MYB-LIKE PROTEIN X"/>
    <property type="match status" value="1"/>
</dbReference>
<feature type="compositionally biased region" description="Basic and acidic residues" evidence="1">
    <location>
        <begin position="88"/>
        <end position="101"/>
    </location>
</feature>
<gene>
    <name evidence="2" type="ORF">B296_00033145</name>
</gene>
<feature type="region of interest" description="Disordered" evidence="1">
    <location>
        <begin position="31"/>
        <end position="110"/>
    </location>
</feature>
<feature type="non-terminal residue" evidence="2">
    <location>
        <position position="1"/>
    </location>
</feature>
<feature type="compositionally biased region" description="Basic and acidic residues" evidence="1">
    <location>
        <begin position="388"/>
        <end position="424"/>
    </location>
</feature>
<proteinExistence type="predicted"/>
<feature type="compositionally biased region" description="Basic and acidic residues" evidence="1">
    <location>
        <begin position="57"/>
        <end position="73"/>
    </location>
</feature>
<dbReference type="Proteomes" id="UP000287651">
    <property type="component" value="Unassembled WGS sequence"/>
</dbReference>
<feature type="compositionally biased region" description="Basic and acidic residues" evidence="1">
    <location>
        <begin position="436"/>
        <end position="465"/>
    </location>
</feature>
<evidence type="ECO:0000256" key="1">
    <source>
        <dbReference type="SAM" id="MobiDB-lite"/>
    </source>
</evidence>
<feature type="compositionally biased region" description="Basic residues" evidence="1">
    <location>
        <begin position="41"/>
        <end position="56"/>
    </location>
</feature>
<evidence type="ECO:0000313" key="3">
    <source>
        <dbReference type="Proteomes" id="UP000287651"/>
    </source>
</evidence>
<evidence type="ECO:0000313" key="2">
    <source>
        <dbReference type="EMBL" id="RRT73637.1"/>
    </source>
</evidence>
<feature type="region of interest" description="Disordered" evidence="1">
    <location>
        <begin position="342"/>
        <end position="481"/>
    </location>
</feature>
<organism evidence="2 3">
    <name type="scientific">Ensete ventricosum</name>
    <name type="common">Abyssinian banana</name>
    <name type="synonym">Musa ensete</name>
    <dbReference type="NCBI Taxonomy" id="4639"/>
    <lineage>
        <taxon>Eukaryota</taxon>
        <taxon>Viridiplantae</taxon>
        <taxon>Streptophyta</taxon>
        <taxon>Embryophyta</taxon>
        <taxon>Tracheophyta</taxon>
        <taxon>Spermatophyta</taxon>
        <taxon>Magnoliopsida</taxon>
        <taxon>Liliopsida</taxon>
        <taxon>Zingiberales</taxon>
        <taxon>Musaceae</taxon>
        <taxon>Ensete</taxon>
    </lineage>
</organism>
<feature type="compositionally biased region" description="Basic and acidic residues" evidence="1">
    <location>
        <begin position="342"/>
        <end position="366"/>
    </location>
</feature>
<sequence length="619" mass="70507">LRLPDRDGRGFRCWDRDIGLRSVLECSGDRISPLRIFRATRPNHKEKHKKEKRHKDKKEGEKRKDKDQSEDKHREKKDRKEKHKDKKKEKNKDKGGNKISEDGSEIQSQFNNKDKLEVSWKTEEVKPCKFADKLDCWIKNEEKVATTRTLGDFASSIQRSSDVSGSESAMVMERVASNTNIAGSMDSSSRRINGMERQTDNFASSIRSHSEVFGFANAVQKEKNLNNKLISNVSHLGQRGNDGRLQAVDNSRVPIQQRTDGPHTATAVEKENCKHNKVVAIPSSKVQRIFNGMNRSKENLSLLAHGKIDGICLVKTIEDMGEIKNVVTSHIFIEQREEDGIGRSMKDADKRIKGNEKNKDGEAYGRKEKRHKDKDRDKKKKKKKRDKYKLDDKEKEEARTGEKGGQTHKERDEIKNNIGKRDQIDSPNLEPVASQRDQKKSDNTHENRKRKELEMNGFSHEKDSQLNKFQRTTPSPDLVENGRTVDLSDVACSSIKPEAINNIKARNLPVDIKEHTVNGTRVAHSSPDGLRPPAVVVNAKVQDSTKAPHPDSKYLSEIYSLPKIYDVPEYDDQEWLLGSCHCQSTPKLKLSADETPQVWAEAVRIESEDVLALPYVTPF</sequence>